<dbReference type="AlphaFoldDB" id="A0A930G2C7"/>
<evidence type="ECO:0000313" key="2">
    <source>
        <dbReference type="Proteomes" id="UP000718593"/>
    </source>
</evidence>
<gene>
    <name evidence="1" type="ORF">HXL68_12035</name>
</gene>
<accession>A0A930G2C7</accession>
<evidence type="ECO:0000313" key="1">
    <source>
        <dbReference type="EMBL" id="MBF1165752.1"/>
    </source>
</evidence>
<proteinExistence type="predicted"/>
<dbReference type="Proteomes" id="UP000718593">
    <property type="component" value="Unassembled WGS sequence"/>
</dbReference>
<sequence length="121" mass="13049">MKAHVITWAVAVLSACIVGAAWVHTHPWPLMVRVDMGSLFEEQKKALADRIKPGMSEEEQKALFQTATDYASRVEAALTTLAKECGCAVVNSAALLRLPEAGAPGIPDRTARLKELAADHK</sequence>
<comment type="caution">
    <text evidence="1">The sequence shown here is derived from an EMBL/GenBank/DDBJ whole genome shotgun (WGS) entry which is preliminary data.</text>
</comment>
<organism evidence="1 2">
    <name type="scientific">Dechloromonas agitata</name>
    <dbReference type="NCBI Taxonomy" id="73030"/>
    <lineage>
        <taxon>Bacteria</taxon>
        <taxon>Pseudomonadati</taxon>
        <taxon>Pseudomonadota</taxon>
        <taxon>Betaproteobacteria</taxon>
        <taxon>Rhodocyclales</taxon>
        <taxon>Azonexaceae</taxon>
        <taxon>Dechloromonas</taxon>
    </lineage>
</organism>
<dbReference type="PROSITE" id="PS51257">
    <property type="entry name" value="PROKAR_LIPOPROTEIN"/>
    <property type="match status" value="1"/>
</dbReference>
<protein>
    <submittedName>
        <fullName evidence="1">Uncharacterized protein</fullName>
    </submittedName>
</protein>
<name>A0A930G2C7_9RHOO</name>
<dbReference type="EMBL" id="JABZMI010000269">
    <property type="protein sequence ID" value="MBF1165752.1"/>
    <property type="molecule type" value="Genomic_DNA"/>
</dbReference>
<reference evidence="1" key="1">
    <citation type="submission" date="2020-04" db="EMBL/GenBank/DDBJ databases">
        <title>Deep metagenomics examines the oral microbiome during advanced dental caries in children, revealing novel taxa and co-occurrences with host molecules.</title>
        <authorList>
            <person name="Baker J.L."/>
            <person name="Morton J.T."/>
            <person name="Dinis M."/>
            <person name="Alvarez R."/>
            <person name="Tran N.C."/>
            <person name="Knight R."/>
            <person name="Edlund A."/>
        </authorList>
    </citation>
    <scope>NUCLEOTIDE SEQUENCE</scope>
    <source>
        <strain evidence="1">JCVI_32_bin.24</strain>
    </source>
</reference>